<dbReference type="SUPFAM" id="SSF51338">
    <property type="entry name" value="Composite domain of metallo-dependent hydrolases"/>
    <property type="match status" value="2"/>
</dbReference>
<dbReference type="Gene3D" id="3.20.20.140">
    <property type="entry name" value="Metal-dependent hydrolases"/>
    <property type="match status" value="1"/>
</dbReference>
<dbReference type="Gene3D" id="2.30.40.10">
    <property type="entry name" value="Urease, subunit C, domain 1"/>
    <property type="match status" value="1"/>
</dbReference>
<comment type="caution">
    <text evidence="6">The sequence shown here is derived from an EMBL/GenBank/DDBJ whole genome shotgun (WGS) entry which is preliminary data.</text>
</comment>
<gene>
    <name evidence="6" type="ORF">GMJLKIPL_0902</name>
</gene>
<dbReference type="InterPro" id="IPR032466">
    <property type="entry name" value="Metal_Hydrolase"/>
</dbReference>
<evidence type="ECO:0000313" key="6">
    <source>
        <dbReference type="EMBL" id="GJD98989.1"/>
    </source>
</evidence>
<reference evidence="6" key="2">
    <citation type="submission" date="2021-08" db="EMBL/GenBank/DDBJ databases">
        <authorList>
            <person name="Tani A."/>
            <person name="Ola A."/>
            <person name="Ogura Y."/>
            <person name="Katsura K."/>
            <person name="Hayashi T."/>
        </authorList>
    </citation>
    <scope>NUCLEOTIDE SEQUENCE</scope>
    <source>
        <strain evidence="6">DSM 17168</strain>
    </source>
</reference>
<dbReference type="SUPFAM" id="SSF51556">
    <property type="entry name" value="Metallo-dependent hydrolases"/>
    <property type="match status" value="1"/>
</dbReference>
<feature type="domain" description="Amidohydrolase-related" evidence="5">
    <location>
        <begin position="51"/>
        <end position="445"/>
    </location>
</feature>
<dbReference type="InterPro" id="IPR011059">
    <property type="entry name" value="Metal-dep_hydrolase_composite"/>
</dbReference>
<reference evidence="6" key="1">
    <citation type="journal article" date="2021" name="Front. Microbiol.">
        <title>Comprehensive Comparative Genomics and Phenotyping of Methylobacterium Species.</title>
        <authorList>
            <person name="Alessa O."/>
            <person name="Ogura Y."/>
            <person name="Fujitani Y."/>
            <person name="Takami H."/>
            <person name="Hayashi T."/>
            <person name="Sahin N."/>
            <person name="Tani A."/>
        </authorList>
    </citation>
    <scope>NUCLEOTIDE SEQUENCE</scope>
    <source>
        <strain evidence="6">DSM 17168</strain>
    </source>
</reference>
<sequence length="474" mass="51683">MSTYDLVIRGGTVVTAADTVRADVAIRAGRIVAVAESLAGGAREIDAGGLLVMPGGIDSHVHLAQPAFGGPEMADDFESGTRSAIAGGTTTVLPFALQPRGAPLRQSVLDYHAQADGRSYCDYGFHLIVSDPTPSVLGQELPALVADGYTSFKVFMTYDDLVLNDRQLLDVFDCARECGALVMVHCEGYDAIRFMTEKLERAGKTAPYYHAVSRPASVEREATHRAISHAELVEVPIMIVHVSGREPMEQIRWAQQKGLKVYGETCPQYIALTADDLKGLNMDESGGKYVCSPPPRDHASWEAIWEGLRTGVFQTFSSDHCPFFYAGEQGKLNPKARTSFRWVPNGIPGVETRLQILFSKGVVEGRISLNEFVALTSTNHARMYGLYPGKGSIAPGFDADIVIWDPNRKETIRQELMHHGADYTPYEGISVTGWPVMTIARGEVVAEEGRILGAPGRGRFLKRSLSPFAAPRRP</sequence>
<dbReference type="InterPro" id="IPR006680">
    <property type="entry name" value="Amidohydro-rel"/>
</dbReference>
<evidence type="ECO:0000256" key="1">
    <source>
        <dbReference type="ARBA" id="ARBA00001947"/>
    </source>
</evidence>
<evidence type="ECO:0000259" key="5">
    <source>
        <dbReference type="Pfam" id="PF01979"/>
    </source>
</evidence>
<accession>A0ABQ4S920</accession>
<dbReference type="NCBIfam" id="TIGR02033">
    <property type="entry name" value="D-hydantoinase"/>
    <property type="match status" value="1"/>
</dbReference>
<dbReference type="RefSeq" id="WP_238233872.1">
    <property type="nucleotide sequence ID" value="NZ_BPQQ01000010.1"/>
</dbReference>
<dbReference type="PANTHER" id="PTHR11647:SF1">
    <property type="entry name" value="COLLAPSIN RESPONSE MEDIATOR PROTEIN"/>
    <property type="match status" value="1"/>
</dbReference>
<dbReference type="CDD" id="cd01314">
    <property type="entry name" value="D-HYD"/>
    <property type="match status" value="1"/>
</dbReference>
<protein>
    <submittedName>
        <fullName evidence="6">D-hydantoinase</fullName>
    </submittedName>
</protein>
<evidence type="ECO:0000313" key="7">
    <source>
        <dbReference type="Proteomes" id="UP001055153"/>
    </source>
</evidence>
<name>A0ABQ4S920_9HYPH</name>
<dbReference type="EMBL" id="BPQQ01000010">
    <property type="protein sequence ID" value="GJD98989.1"/>
    <property type="molecule type" value="Genomic_DNA"/>
</dbReference>
<dbReference type="InterPro" id="IPR011778">
    <property type="entry name" value="Hydantoinase/dihydroPyrase"/>
</dbReference>
<dbReference type="Pfam" id="PF01979">
    <property type="entry name" value="Amidohydro_1"/>
    <property type="match status" value="1"/>
</dbReference>
<dbReference type="InterPro" id="IPR050378">
    <property type="entry name" value="Metallo-dep_Hydrolases_sf"/>
</dbReference>
<comment type="similarity">
    <text evidence="2">Belongs to the metallo-dependent hydrolases superfamily. Hydantoinase/dihydropyrimidinase family.</text>
</comment>
<keyword evidence="3" id="KW-0479">Metal-binding</keyword>
<proteinExistence type="inferred from homology"/>
<organism evidence="6 7">
    <name type="scientific">Methylobacterium isbiliense</name>
    <dbReference type="NCBI Taxonomy" id="315478"/>
    <lineage>
        <taxon>Bacteria</taxon>
        <taxon>Pseudomonadati</taxon>
        <taxon>Pseudomonadota</taxon>
        <taxon>Alphaproteobacteria</taxon>
        <taxon>Hyphomicrobiales</taxon>
        <taxon>Methylobacteriaceae</taxon>
        <taxon>Methylobacterium</taxon>
    </lineage>
</organism>
<evidence type="ECO:0000256" key="3">
    <source>
        <dbReference type="ARBA" id="ARBA00022723"/>
    </source>
</evidence>
<evidence type="ECO:0000256" key="2">
    <source>
        <dbReference type="ARBA" id="ARBA00008829"/>
    </source>
</evidence>
<keyword evidence="7" id="KW-1185">Reference proteome</keyword>
<comment type="cofactor">
    <cofactor evidence="1">
        <name>Zn(2+)</name>
        <dbReference type="ChEBI" id="CHEBI:29105"/>
    </cofactor>
</comment>
<evidence type="ECO:0000256" key="4">
    <source>
        <dbReference type="ARBA" id="ARBA00022801"/>
    </source>
</evidence>
<dbReference type="Proteomes" id="UP001055153">
    <property type="component" value="Unassembled WGS sequence"/>
</dbReference>
<dbReference type="PANTHER" id="PTHR11647">
    <property type="entry name" value="HYDRANTOINASE/DIHYDROPYRIMIDINASE FAMILY MEMBER"/>
    <property type="match status" value="1"/>
</dbReference>
<dbReference type="NCBIfam" id="NF009941">
    <property type="entry name" value="PRK13404.1"/>
    <property type="match status" value="1"/>
</dbReference>
<keyword evidence="4" id="KW-0378">Hydrolase</keyword>